<reference evidence="2" key="1">
    <citation type="journal article" date="2013" name="J. Plant Res.">
        <title>Effect of fungi and light on seed germination of three Opuntia species from semiarid lands of central Mexico.</title>
        <authorList>
            <person name="Delgado-Sanchez P."/>
            <person name="Jimenez-Bremont J.F."/>
            <person name="Guerrero-Gonzalez Mde L."/>
            <person name="Flores J."/>
        </authorList>
    </citation>
    <scope>NUCLEOTIDE SEQUENCE</scope>
    <source>
        <tissue evidence="2">Cladode</tissue>
    </source>
</reference>
<organism evidence="2">
    <name type="scientific">Opuntia streptacantha</name>
    <name type="common">Prickly pear cactus</name>
    <name type="synonym">Opuntia cardona</name>
    <dbReference type="NCBI Taxonomy" id="393608"/>
    <lineage>
        <taxon>Eukaryota</taxon>
        <taxon>Viridiplantae</taxon>
        <taxon>Streptophyta</taxon>
        <taxon>Embryophyta</taxon>
        <taxon>Tracheophyta</taxon>
        <taxon>Spermatophyta</taxon>
        <taxon>Magnoliopsida</taxon>
        <taxon>eudicotyledons</taxon>
        <taxon>Gunneridae</taxon>
        <taxon>Pentapetalae</taxon>
        <taxon>Caryophyllales</taxon>
        <taxon>Cactineae</taxon>
        <taxon>Cactaceae</taxon>
        <taxon>Opuntioideae</taxon>
        <taxon>Opuntia</taxon>
    </lineage>
</organism>
<evidence type="ECO:0000313" key="2">
    <source>
        <dbReference type="EMBL" id="MBA4678197.1"/>
    </source>
</evidence>
<reference evidence="2" key="2">
    <citation type="submission" date="2020-07" db="EMBL/GenBank/DDBJ databases">
        <authorList>
            <person name="Vera ALvarez R."/>
            <person name="Arias-Moreno D.M."/>
            <person name="Jimenez-Jacinto V."/>
            <person name="Jimenez-Bremont J.F."/>
            <person name="Swaminathan K."/>
            <person name="Moose S.P."/>
            <person name="Guerrero-Gonzalez M.L."/>
            <person name="Marino-Ramirez L."/>
            <person name="Landsman D."/>
            <person name="Rodriguez-Kessler M."/>
            <person name="Delgado-Sanchez P."/>
        </authorList>
    </citation>
    <scope>NUCLEOTIDE SEQUENCE</scope>
    <source>
        <tissue evidence="2">Cladode</tissue>
    </source>
</reference>
<proteinExistence type="predicted"/>
<accession>A0A7C9AYF1</accession>
<feature type="region of interest" description="Disordered" evidence="1">
    <location>
        <begin position="1"/>
        <end position="31"/>
    </location>
</feature>
<feature type="compositionally biased region" description="Polar residues" evidence="1">
    <location>
        <begin position="1"/>
        <end position="20"/>
    </location>
</feature>
<protein>
    <submittedName>
        <fullName evidence="2">Uncharacterized protein</fullName>
    </submittedName>
</protein>
<dbReference type="EMBL" id="GISG01278626">
    <property type="protein sequence ID" value="MBA4678197.1"/>
    <property type="molecule type" value="Transcribed_RNA"/>
</dbReference>
<dbReference type="EMBL" id="GISG01002382">
    <property type="protein sequence ID" value="MBA4614453.1"/>
    <property type="molecule type" value="Transcribed_RNA"/>
</dbReference>
<evidence type="ECO:0000256" key="1">
    <source>
        <dbReference type="SAM" id="MobiDB-lite"/>
    </source>
</evidence>
<sequence length="99" mass="10915">MSQKKSQASKLSRLSNTTTCRGGAADTVASPTESAGLKNRLPIDLLLWLLRLPLQHHQYSLGLLFGPLTSTLFHLLEHLHCTCLLGQRLEPHTPMAECV</sequence>
<name>A0A7C9AYF1_OPUST</name>
<dbReference type="AlphaFoldDB" id="A0A7C9AYF1"/>